<protein>
    <recommendedName>
        <fullName evidence="5">ATPase</fullName>
    </recommendedName>
</protein>
<proteinExistence type="predicted"/>
<dbReference type="AlphaFoldDB" id="A0AAW3JQX3"/>
<accession>A0AAW3JQX3</accession>
<organism evidence="3 4">
    <name type="scientific">Butyribacter intestini</name>
    <dbReference type="NCBI Taxonomy" id="1703332"/>
    <lineage>
        <taxon>Bacteria</taxon>
        <taxon>Bacillati</taxon>
        <taxon>Bacillota</taxon>
        <taxon>Clostridia</taxon>
        <taxon>Lachnospirales</taxon>
        <taxon>Lachnospiraceae</taxon>
        <taxon>Butyribacter</taxon>
    </lineage>
</organism>
<evidence type="ECO:0000313" key="4">
    <source>
        <dbReference type="Proteomes" id="UP000050833"/>
    </source>
</evidence>
<keyword evidence="4" id="KW-1185">Reference proteome</keyword>
<comment type="caution">
    <text evidence="3">The sequence shown here is derived from an EMBL/GenBank/DDBJ whole genome shotgun (WGS) entry which is preliminary data.</text>
</comment>
<feature type="region of interest" description="Disordered" evidence="2">
    <location>
        <begin position="181"/>
        <end position="210"/>
    </location>
</feature>
<sequence length="210" mass="24083">MQESRESRIEQKIEDIYSFVESCKMQRLSATRVIVPKDELYDLLDDLRRDIPAEIKRYRKILNQRDAILDDANTKAQAMLADAKEQYKALVEEHNIMQQAYQQAEKTVNEANQRAQEILNDARKQAEEIGSGAIYYTSDLLTMAEKTIQAAYTNTINNSKVLEKSLKEYLETVRTNKAELVVDQNQSDVHESEQGGETAERQSGSSNEEE</sequence>
<dbReference type="EMBL" id="LLKB01000005">
    <property type="protein sequence ID" value="KQC84740.1"/>
    <property type="molecule type" value="Genomic_DNA"/>
</dbReference>
<evidence type="ECO:0000256" key="1">
    <source>
        <dbReference type="SAM" id="Coils"/>
    </source>
</evidence>
<dbReference type="Proteomes" id="UP000050833">
    <property type="component" value="Unassembled WGS sequence"/>
</dbReference>
<keyword evidence="1" id="KW-0175">Coiled coil</keyword>
<dbReference type="RefSeq" id="WP_055943770.1">
    <property type="nucleotide sequence ID" value="NZ_JAQDCV010000002.1"/>
</dbReference>
<feature type="compositionally biased region" description="Polar residues" evidence="2">
    <location>
        <begin position="201"/>
        <end position="210"/>
    </location>
</feature>
<evidence type="ECO:0000256" key="2">
    <source>
        <dbReference type="SAM" id="MobiDB-lite"/>
    </source>
</evidence>
<gene>
    <name evidence="3" type="ORF">APZ18_08410</name>
</gene>
<reference evidence="3 4" key="1">
    <citation type="submission" date="2015-10" db="EMBL/GenBank/DDBJ databases">
        <title>Butyribacter intestini gen. nov., sp. nov., a butyric acid-producing bacterium of the family Lachnospiraceae isolated from the human faeces.</title>
        <authorList>
            <person name="Zou Y."/>
            <person name="Xue W."/>
            <person name="Luo G."/>
            <person name="Lv M."/>
        </authorList>
    </citation>
    <scope>NUCLEOTIDE SEQUENCE [LARGE SCALE GENOMIC DNA]</scope>
    <source>
        <strain evidence="3 4">TF01-11</strain>
    </source>
</reference>
<feature type="coiled-coil region" evidence="1">
    <location>
        <begin position="73"/>
        <end position="128"/>
    </location>
</feature>
<name>A0AAW3JQX3_9FIRM</name>
<dbReference type="Gene3D" id="1.20.5.620">
    <property type="entry name" value="F1F0 ATP synthase subunit B, membrane domain"/>
    <property type="match status" value="1"/>
</dbReference>
<evidence type="ECO:0008006" key="5">
    <source>
        <dbReference type="Google" id="ProtNLM"/>
    </source>
</evidence>
<evidence type="ECO:0000313" key="3">
    <source>
        <dbReference type="EMBL" id="KQC84740.1"/>
    </source>
</evidence>